<evidence type="ECO:0000313" key="2">
    <source>
        <dbReference type="EMBL" id="QRR01842.1"/>
    </source>
</evidence>
<evidence type="ECO:0000256" key="1">
    <source>
        <dbReference type="SAM" id="SignalP"/>
    </source>
</evidence>
<reference evidence="2 3" key="1">
    <citation type="submission" date="2020-06" db="EMBL/GenBank/DDBJ databases">
        <title>Dyadobacter sandarakinus sp. nov., isolated from the soil of the Arctic Yellow River Station.</title>
        <authorList>
            <person name="Zhang Y."/>
            <person name="Peng F."/>
        </authorList>
    </citation>
    <scope>NUCLEOTIDE SEQUENCE [LARGE SCALE GENOMIC DNA]</scope>
    <source>
        <strain evidence="2 3">Q3-56</strain>
    </source>
</reference>
<proteinExistence type="predicted"/>
<keyword evidence="3" id="KW-1185">Reference proteome</keyword>
<keyword evidence="1" id="KW-0732">Signal</keyword>
<feature type="chain" id="PRO_5047466994" description="Lipoprotein" evidence="1">
    <location>
        <begin position="20"/>
        <end position="145"/>
    </location>
</feature>
<organism evidence="2 3">
    <name type="scientific">Dyadobacter sandarakinus</name>
    <dbReference type="NCBI Taxonomy" id="2747268"/>
    <lineage>
        <taxon>Bacteria</taxon>
        <taxon>Pseudomonadati</taxon>
        <taxon>Bacteroidota</taxon>
        <taxon>Cytophagia</taxon>
        <taxon>Cytophagales</taxon>
        <taxon>Spirosomataceae</taxon>
        <taxon>Dyadobacter</taxon>
    </lineage>
</organism>
<sequence length="145" mass="16392">MKKLSLLLVALFITFLITCKEPQNPEVATLYLNGKDIEGHRREAVSRLYEHYLTSKKDRGYYEVISKHSRFILSFSPSLKLLTVCGDPGSGWGNQFMNVDEGVLARLVSEKITFNDLYSSEDLQSKDSLLVKSKSFINIITNGNP</sequence>
<name>A0ABX7I8P5_9BACT</name>
<dbReference type="Proteomes" id="UP000612680">
    <property type="component" value="Chromosome"/>
</dbReference>
<gene>
    <name evidence="2" type="ORF">HWI92_13445</name>
</gene>
<feature type="signal peptide" evidence="1">
    <location>
        <begin position="1"/>
        <end position="19"/>
    </location>
</feature>
<protein>
    <recommendedName>
        <fullName evidence="4">Lipoprotein</fullName>
    </recommendedName>
</protein>
<dbReference type="EMBL" id="CP056775">
    <property type="protein sequence ID" value="QRR01842.1"/>
    <property type="molecule type" value="Genomic_DNA"/>
</dbReference>
<evidence type="ECO:0000313" key="3">
    <source>
        <dbReference type="Proteomes" id="UP000612680"/>
    </source>
</evidence>
<dbReference type="RefSeq" id="WP_204655902.1">
    <property type="nucleotide sequence ID" value="NZ_CP056775.1"/>
</dbReference>
<evidence type="ECO:0008006" key="4">
    <source>
        <dbReference type="Google" id="ProtNLM"/>
    </source>
</evidence>
<accession>A0ABX7I8P5</accession>